<keyword evidence="6" id="KW-1185">Reference proteome</keyword>
<dbReference type="SMART" id="SM00360">
    <property type="entry name" value="RRM"/>
    <property type="match status" value="2"/>
</dbReference>
<keyword evidence="1 2" id="KW-0694">RNA-binding</keyword>
<dbReference type="PROSITE" id="PS50102">
    <property type="entry name" value="RRM"/>
    <property type="match status" value="2"/>
</dbReference>
<dbReference type="InterPro" id="IPR035979">
    <property type="entry name" value="RBD_domain_sf"/>
</dbReference>
<dbReference type="InterPro" id="IPR050502">
    <property type="entry name" value="Euk_RNA-bind_prot"/>
</dbReference>
<name>A0ABQ5KXJ0_9EUKA</name>
<dbReference type="Proteomes" id="UP001057375">
    <property type="component" value="Unassembled WGS sequence"/>
</dbReference>
<feature type="region of interest" description="Disordered" evidence="3">
    <location>
        <begin position="219"/>
        <end position="256"/>
    </location>
</feature>
<evidence type="ECO:0000259" key="4">
    <source>
        <dbReference type="PROSITE" id="PS50102"/>
    </source>
</evidence>
<reference evidence="5" key="1">
    <citation type="submission" date="2022-03" db="EMBL/GenBank/DDBJ databases">
        <title>Draft genome sequence of Aduncisulcus paluster, a free-living microaerophilic Fornicata.</title>
        <authorList>
            <person name="Yuyama I."/>
            <person name="Kume K."/>
            <person name="Tamura T."/>
            <person name="Inagaki Y."/>
            <person name="Hashimoto T."/>
        </authorList>
    </citation>
    <scope>NUCLEOTIDE SEQUENCE</scope>
    <source>
        <strain evidence="5">NY0171</strain>
    </source>
</reference>
<protein>
    <recommendedName>
        <fullName evidence="4">RRM domain-containing protein</fullName>
    </recommendedName>
</protein>
<gene>
    <name evidence="5" type="ORF">ADUPG1_010003</name>
</gene>
<dbReference type="InterPro" id="IPR012677">
    <property type="entry name" value="Nucleotide-bd_a/b_plait_sf"/>
</dbReference>
<comment type="caution">
    <text evidence="5">The sequence shown here is derived from an EMBL/GenBank/DDBJ whole genome shotgun (WGS) entry which is preliminary data.</text>
</comment>
<dbReference type="PANTHER" id="PTHR48025:SF1">
    <property type="entry name" value="RRM DOMAIN-CONTAINING PROTEIN"/>
    <property type="match status" value="1"/>
</dbReference>
<evidence type="ECO:0000256" key="1">
    <source>
        <dbReference type="ARBA" id="ARBA00022884"/>
    </source>
</evidence>
<feature type="domain" description="RRM" evidence="4">
    <location>
        <begin position="22"/>
        <end position="130"/>
    </location>
</feature>
<evidence type="ECO:0000256" key="2">
    <source>
        <dbReference type="PROSITE-ProRule" id="PRU00176"/>
    </source>
</evidence>
<accession>A0ABQ5KXJ0</accession>
<feature type="domain" description="RRM" evidence="4">
    <location>
        <begin position="142"/>
        <end position="220"/>
    </location>
</feature>
<dbReference type="InterPro" id="IPR000504">
    <property type="entry name" value="RRM_dom"/>
</dbReference>
<evidence type="ECO:0000313" key="6">
    <source>
        <dbReference type="Proteomes" id="UP001057375"/>
    </source>
</evidence>
<evidence type="ECO:0000256" key="3">
    <source>
        <dbReference type="SAM" id="MobiDB-lite"/>
    </source>
</evidence>
<sequence>MEATHKGKSLEDLYKESEEKKRTLFVANIPSSTTRRAIKRAFVEFGTIEAVYIRLTPVKQTKSGLHGNVKSMRTAALSKGSDLGGDYEDIGSCFNIRFKEQDDAKKAYQTCLKTPKKLDGRILRVTLAEGTPEEKGNFPPSQCLFIGNVPKDATDDDIFKPFAPFGALQVRVPRDLRTRQGKGVAFILFASRDARTKALERSKRKVVIKGRELRLWAAQDEKKRQKRMKKEKKKAEEQRKMKRKQVMRKGAMVVDK</sequence>
<evidence type="ECO:0000313" key="5">
    <source>
        <dbReference type="EMBL" id="GKT37162.1"/>
    </source>
</evidence>
<dbReference type="Pfam" id="PF00076">
    <property type="entry name" value="RRM_1"/>
    <property type="match status" value="2"/>
</dbReference>
<dbReference type="SUPFAM" id="SSF54928">
    <property type="entry name" value="RNA-binding domain, RBD"/>
    <property type="match status" value="2"/>
</dbReference>
<dbReference type="EMBL" id="BQXS01011402">
    <property type="protein sequence ID" value="GKT37162.1"/>
    <property type="molecule type" value="Genomic_DNA"/>
</dbReference>
<dbReference type="PANTHER" id="PTHR48025">
    <property type="entry name" value="OS02G0815200 PROTEIN"/>
    <property type="match status" value="1"/>
</dbReference>
<proteinExistence type="predicted"/>
<organism evidence="5 6">
    <name type="scientific">Aduncisulcus paluster</name>
    <dbReference type="NCBI Taxonomy" id="2918883"/>
    <lineage>
        <taxon>Eukaryota</taxon>
        <taxon>Metamonada</taxon>
        <taxon>Carpediemonas-like organisms</taxon>
        <taxon>Aduncisulcus</taxon>
    </lineage>
</organism>
<dbReference type="Gene3D" id="3.30.70.330">
    <property type="match status" value="2"/>
</dbReference>